<evidence type="ECO:0000256" key="1">
    <source>
        <dbReference type="ARBA" id="ARBA00022737"/>
    </source>
</evidence>
<dbReference type="CDD" id="cd05819">
    <property type="entry name" value="NHL"/>
    <property type="match status" value="1"/>
</dbReference>
<dbReference type="Proteomes" id="UP001165289">
    <property type="component" value="Unassembled WGS sequence"/>
</dbReference>
<reference evidence="4 5" key="1">
    <citation type="journal article" date="2023" name="BMC Biol.">
        <title>The compact genome of the sponge Oopsacas minuta (Hexactinellida) is lacking key metazoan core genes.</title>
        <authorList>
            <person name="Santini S."/>
            <person name="Schenkelaars Q."/>
            <person name="Jourda C."/>
            <person name="Duchesne M."/>
            <person name="Belahbib H."/>
            <person name="Rocher C."/>
            <person name="Selva M."/>
            <person name="Riesgo A."/>
            <person name="Vervoort M."/>
            <person name="Leys S.P."/>
            <person name="Kodjabachian L."/>
            <person name="Le Bivic A."/>
            <person name="Borchiellini C."/>
            <person name="Claverie J.M."/>
            <person name="Renard E."/>
        </authorList>
    </citation>
    <scope>NUCLEOTIDE SEQUENCE [LARGE SCALE GENOMIC DNA]</scope>
    <source>
        <strain evidence="4">SPO-2</strain>
    </source>
</reference>
<dbReference type="Gene3D" id="2.120.10.30">
    <property type="entry name" value="TolB, C-terminal domain"/>
    <property type="match status" value="2"/>
</dbReference>
<dbReference type="GO" id="GO:0000209">
    <property type="term" value="P:protein polyubiquitination"/>
    <property type="evidence" value="ECO:0007669"/>
    <property type="project" value="TreeGrafter"/>
</dbReference>
<proteinExistence type="predicted"/>
<accession>A0AAV7JT58</accession>
<organism evidence="4 5">
    <name type="scientific">Oopsacas minuta</name>
    <dbReference type="NCBI Taxonomy" id="111878"/>
    <lineage>
        <taxon>Eukaryota</taxon>
        <taxon>Metazoa</taxon>
        <taxon>Porifera</taxon>
        <taxon>Hexactinellida</taxon>
        <taxon>Hexasterophora</taxon>
        <taxon>Lyssacinosida</taxon>
        <taxon>Leucopsacidae</taxon>
        <taxon>Oopsacas</taxon>
    </lineage>
</organism>
<dbReference type="InterPro" id="IPR050952">
    <property type="entry name" value="TRIM-NHL_E3_ligases"/>
</dbReference>
<comment type="caution">
    <text evidence="4">The sequence shown here is derived from an EMBL/GenBank/DDBJ whole genome shotgun (WGS) entry which is preliminary data.</text>
</comment>
<dbReference type="PANTHER" id="PTHR24104:SF25">
    <property type="entry name" value="PROTEIN LIN-41"/>
    <property type="match status" value="1"/>
</dbReference>
<evidence type="ECO:0000256" key="2">
    <source>
        <dbReference type="PROSITE-ProRule" id="PRU00504"/>
    </source>
</evidence>
<dbReference type="InterPro" id="IPR011042">
    <property type="entry name" value="6-blade_b-propeller_TolB-like"/>
</dbReference>
<sequence>MASFLRDNTAGSNENVFMKIRKRIEEKFDSIIQKVVERREALIVQLELLEREYETQVLKMEEIESSKQEMEQLFTTLKLETAKKSLRKSITELNEEIEKSSKVEYPELSFVCETNDLEWRISELGKLGEAKNKEFVVRKYDNISKPVKTFGKNGNNSGKGKFNEPRGVLVDDKNNRIFIADMDNNRIQVWSINGDYISEFGKGTHDRPWEIVLCDNALYISDFAKHCVTKWCSSTLSFMTQTKTTKGRNEGQLDGPAGLDIDSGEVFVVEYRNNRISVFDVNLCFKRIMAFKMINTSHCLRIRSNTIYIVEMTGIIKLFSKADQLMRTIGKNRCFSNSIFHFNFDSANNFLITDVDKNSLFILSPEGELIHSICFKDWKPNSPFGIDVSREGKLVVTFPEGSAAVGIF</sequence>
<dbReference type="SUPFAM" id="SSF101898">
    <property type="entry name" value="NHL repeat"/>
    <property type="match status" value="1"/>
</dbReference>
<evidence type="ECO:0000313" key="5">
    <source>
        <dbReference type="Proteomes" id="UP001165289"/>
    </source>
</evidence>
<keyword evidence="3" id="KW-0175">Coiled coil</keyword>
<evidence type="ECO:0000313" key="4">
    <source>
        <dbReference type="EMBL" id="KAI6652064.1"/>
    </source>
</evidence>
<evidence type="ECO:0000256" key="3">
    <source>
        <dbReference type="SAM" id="Coils"/>
    </source>
</evidence>
<feature type="repeat" description="NHL" evidence="2">
    <location>
        <begin position="240"/>
        <end position="282"/>
    </location>
</feature>
<name>A0AAV7JT58_9METZ</name>
<dbReference type="AlphaFoldDB" id="A0AAV7JT58"/>
<keyword evidence="5" id="KW-1185">Reference proteome</keyword>
<feature type="repeat" description="NHL" evidence="2">
    <location>
        <begin position="157"/>
        <end position="193"/>
    </location>
</feature>
<dbReference type="Pfam" id="PF01436">
    <property type="entry name" value="NHL"/>
    <property type="match status" value="1"/>
</dbReference>
<keyword evidence="1" id="KW-0677">Repeat</keyword>
<dbReference type="PROSITE" id="PS51125">
    <property type="entry name" value="NHL"/>
    <property type="match status" value="2"/>
</dbReference>
<feature type="coiled-coil region" evidence="3">
    <location>
        <begin position="32"/>
        <end position="103"/>
    </location>
</feature>
<dbReference type="GO" id="GO:0061630">
    <property type="term" value="F:ubiquitin protein ligase activity"/>
    <property type="evidence" value="ECO:0007669"/>
    <property type="project" value="TreeGrafter"/>
</dbReference>
<dbReference type="GO" id="GO:0043161">
    <property type="term" value="P:proteasome-mediated ubiquitin-dependent protein catabolic process"/>
    <property type="evidence" value="ECO:0007669"/>
    <property type="project" value="TreeGrafter"/>
</dbReference>
<dbReference type="EMBL" id="JAKMXF010000300">
    <property type="protein sequence ID" value="KAI6652064.1"/>
    <property type="molecule type" value="Genomic_DNA"/>
</dbReference>
<protein>
    <submittedName>
        <fullName evidence="4">PEP-CTERM domain protein</fullName>
    </submittedName>
</protein>
<gene>
    <name evidence="4" type="ORF">LOD99_4609</name>
</gene>
<dbReference type="InterPro" id="IPR001258">
    <property type="entry name" value="NHL_repeat"/>
</dbReference>
<dbReference type="PANTHER" id="PTHR24104">
    <property type="entry name" value="E3 UBIQUITIN-PROTEIN LIGASE NHLRC1-RELATED"/>
    <property type="match status" value="1"/>
</dbReference>
<dbReference type="GO" id="GO:0008270">
    <property type="term" value="F:zinc ion binding"/>
    <property type="evidence" value="ECO:0007669"/>
    <property type="project" value="UniProtKB-KW"/>
</dbReference>